<dbReference type="Pfam" id="PF01541">
    <property type="entry name" value="GIY-YIG"/>
    <property type="match status" value="1"/>
</dbReference>
<feature type="domain" description="GIY-YIG" evidence="1">
    <location>
        <begin position="17"/>
        <end position="103"/>
    </location>
</feature>
<evidence type="ECO:0000313" key="2">
    <source>
        <dbReference type="EMBL" id="DAZ96713.1"/>
    </source>
</evidence>
<comment type="caution">
    <text evidence="2">The sequence shown here is derived from an EMBL/GenBank/DDBJ whole genome shotgun (WGS) entry which is preliminary data.</text>
</comment>
<dbReference type="SUPFAM" id="SSF82771">
    <property type="entry name" value="GIY-YIG endonuclease"/>
    <property type="match status" value="1"/>
</dbReference>
<gene>
    <name evidence="2" type="ORF">N0F65_011750</name>
</gene>
<evidence type="ECO:0000259" key="1">
    <source>
        <dbReference type="Pfam" id="PF01541"/>
    </source>
</evidence>
<proteinExistence type="predicted"/>
<sequence length="134" mass="16310">MAPSHRRRKCSKMIGTVYKNIHCQSEICYIGSTFNILKQRWDQHKTGYRCWRDGKTNLEVSIYPYFEKYGLYEFKMVKIKQYEVADRSQLLAYETLWMNKFKKTCVTKISAFSPMNIQRRKEEQKKYWKPTRKP</sequence>
<dbReference type="Proteomes" id="UP001146120">
    <property type="component" value="Unassembled WGS sequence"/>
</dbReference>
<dbReference type="InterPro" id="IPR035901">
    <property type="entry name" value="GIY-YIG_endonuc_sf"/>
</dbReference>
<accession>A0AAV2YTU0</accession>
<protein>
    <recommendedName>
        <fullName evidence="1">GIY-YIG domain-containing protein</fullName>
    </recommendedName>
</protein>
<reference evidence="2" key="1">
    <citation type="submission" date="2022-11" db="EMBL/GenBank/DDBJ databases">
        <authorList>
            <person name="Morgan W.R."/>
            <person name="Tartar A."/>
        </authorList>
    </citation>
    <scope>NUCLEOTIDE SEQUENCE</scope>
    <source>
        <strain evidence="2">ARSEF 373</strain>
    </source>
</reference>
<name>A0AAV2YTU0_9STRA</name>
<organism evidence="2 3">
    <name type="scientific">Lagenidium giganteum</name>
    <dbReference type="NCBI Taxonomy" id="4803"/>
    <lineage>
        <taxon>Eukaryota</taxon>
        <taxon>Sar</taxon>
        <taxon>Stramenopiles</taxon>
        <taxon>Oomycota</taxon>
        <taxon>Peronosporomycetes</taxon>
        <taxon>Pythiales</taxon>
        <taxon>Pythiaceae</taxon>
    </lineage>
</organism>
<dbReference type="InterPro" id="IPR000305">
    <property type="entry name" value="GIY-YIG_endonuc"/>
</dbReference>
<keyword evidence="3" id="KW-1185">Reference proteome</keyword>
<dbReference type="EMBL" id="DAKRPA010000158">
    <property type="protein sequence ID" value="DAZ96713.1"/>
    <property type="molecule type" value="Genomic_DNA"/>
</dbReference>
<evidence type="ECO:0000313" key="3">
    <source>
        <dbReference type="Proteomes" id="UP001146120"/>
    </source>
</evidence>
<reference evidence="2" key="2">
    <citation type="journal article" date="2023" name="Microbiol Resour">
        <title>Decontamination and Annotation of the Draft Genome Sequence of the Oomycete Lagenidium giganteum ARSEF 373.</title>
        <authorList>
            <person name="Morgan W.R."/>
            <person name="Tartar A."/>
        </authorList>
    </citation>
    <scope>NUCLEOTIDE SEQUENCE</scope>
    <source>
        <strain evidence="2">ARSEF 373</strain>
    </source>
</reference>
<dbReference type="AlphaFoldDB" id="A0AAV2YTU0"/>
<dbReference type="Gene3D" id="3.40.1440.10">
    <property type="entry name" value="GIY-YIG endonuclease"/>
    <property type="match status" value="1"/>
</dbReference>